<reference evidence="1 2" key="1">
    <citation type="submission" date="2018-01" db="EMBL/GenBank/DDBJ databases">
        <title>Whole genome sequencing of Histamine producing bacteria.</title>
        <authorList>
            <person name="Butler K."/>
        </authorList>
    </citation>
    <scope>NUCLEOTIDE SEQUENCE [LARGE SCALE GENOMIC DNA]</scope>
    <source>
        <strain evidence="1 2">JCM 12947</strain>
    </source>
</reference>
<dbReference type="EMBL" id="PYMJ01000024">
    <property type="protein sequence ID" value="PSU46101.1"/>
    <property type="molecule type" value="Genomic_DNA"/>
</dbReference>
<dbReference type="InterPro" id="IPR021710">
    <property type="entry name" value="DUF3293"/>
</dbReference>
<proteinExistence type="predicted"/>
<keyword evidence="2" id="KW-1185">Reference proteome</keyword>
<dbReference type="OrthoDB" id="5604578at2"/>
<sequence length="137" mass="16197">MNQHKCKKKSLWRKYQNITFEARQHPVYHCFAILTAFNPRSIVLTHSDNVKRNIALEKNLIMLTDAWMPICCRSLDRCWTEPSFAVDLSCKQAFELAAMFEQNAIYWVENNRLYLVPVLLEGIETQNLGKWSTFFYT</sequence>
<name>A0A2T3JB67_9GAMM</name>
<organism evidence="1 2">
    <name type="scientific">Photobacterium frigidiphilum</name>
    <dbReference type="NCBI Taxonomy" id="264736"/>
    <lineage>
        <taxon>Bacteria</taxon>
        <taxon>Pseudomonadati</taxon>
        <taxon>Pseudomonadota</taxon>
        <taxon>Gammaproteobacteria</taxon>
        <taxon>Vibrionales</taxon>
        <taxon>Vibrionaceae</taxon>
        <taxon>Photobacterium</taxon>
    </lineage>
</organism>
<protein>
    <submittedName>
        <fullName evidence="1">DUF3293 domain-containing protein</fullName>
    </submittedName>
</protein>
<dbReference type="Proteomes" id="UP000240987">
    <property type="component" value="Unassembled WGS sequence"/>
</dbReference>
<dbReference type="Pfam" id="PF11697">
    <property type="entry name" value="DUF3293"/>
    <property type="match status" value="1"/>
</dbReference>
<dbReference type="RefSeq" id="WP_011217323.1">
    <property type="nucleotide sequence ID" value="NZ_PYMJ01000024.1"/>
</dbReference>
<gene>
    <name evidence="1" type="ORF">C9J12_19790</name>
</gene>
<evidence type="ECO:0000313" key="2">
    <source>
        <dbReference type="Proteomes" id="UP000240987"/>
    </source>
</evidence>
<evidence type="ECO:0000313" key="1">
    <source>
        <dbReference type="EMBL" id="PSU46101.1"/>
    </source>
</evidence>
<dbReference type="AlphaFoldDB" id="A0A2T3JB67"/>
<accession>A0A2T3JB67</accession>
<comment type="caution">
    <text evidence="1">The sequence shown here is derived from an EMBL/GenBank/DDBJ whole genome shotgun (WGS) entry which is preliminary data.</text>
</comment>